<dbReference type="EMBL" id="SEYY01000001">
    <property type="protein sequence ID" value="KAB7508226.1"/>
    <property type="molecule type" value="Genomic_DNA"/>
</dbReference>
<evidence type="ECO:0000259" key="1">
    <source>
        <dbReference type="Pfam" id="PF23554"/>
    </source>
</evidence>
<dbReference type="GO" id="GO:0005737">
    <property type="term" value="C:cytoplasm"/>
    <property type="evidence" value="ECO:0007669"/>
    <property type="project" value="TreeGrafter"/>
</dbReference>
<dbReference type="InterPro" id="IPR056372">
    <property type="entry name" value="TPR_DOCK"/>
</dbReference>
<dbReference type="GO" id="GO:0005886">
    <property type="term" value="C:plasma membrane"/>
    <property type="evidence" value="ECO:0007669"/>
    <property type="project" value="TreeGrafter"/>
</dbReference>
<name>A0A5N5TQ00_9CRUS</name>
<dbReference type="PANTHER" id="PTHR45653:SF12">
    <property type="entry name" value="SPONGE, ISOFORM E"/>
    <property type="match status" value="1"/>
</dbReference>
<accession>A0A5N5TQ00</accession>
<comment type="caution">
    <text evidence="2">The sequence shown here is derived from an EMBL/GenBank/DDBJ whole genome shotgun (WGS) entry which is preliminary data.</text>
</comment>
<dbReference type="GO" id="GO:0007264">
    <property type="term" value="P:small GTPase-mediated signal transduction"/>
    <property type="evidence" value="ECO:0007669"/>
    <property type="project" value="InterPro"/>
</dbReference>
<dbReference type="OrthoDB" id="18896at2759"/>
<protein>
    <submittedName>
        <fullName evidence="2">Dedicator of cytokinesis protein 4</fullName>
    </submittedName>
</protein>
<evidence type="ECO:0000313" key="2">
    <source>
        <dbReference type="EMBL" id="KAB7508226.1"/>
    </source>
</evidence>
<sequence>MSVFQMMRNSHFPWLWEAKIKEGTKSHLRSLLESVFKLFDLLVRCPIFPPDWFVMKMVTNQTILNVMTEIAKPLVSYFLKDGPFDNQLWSMYFNLAAGFLTQSSLQLEQFSLQKRQKSLELYGDMRSRMGFQILSLWHHLDHQRLHFIPGMVGPFLEITLVPEAELRKATLPIFFDMMQIEQQEKGNFKQVETELIDKLDILVSENKGDDEYRQVFNT</sequence>
<reference evidence="2 3" key="1">
    <citation type="journal article" date="2019" name="PLoS Biol.">
        <title>Sex chromosomes control vertical transmission of feminizing Wolbachia symbionts in an isopod.</title>
        <authorList>
            <person name="Becking T."/>
            <person name="Chebbi M.A."/>
            <person name="Giraud I."/>
            <person name="Moumen B."/>
            <person name="Laverre T."/>
            <person name="Caubet Y."/>
            <person name="Peccoud J."/>
            <person name="Gilbert C."/>
            <person name="Cordaux R."/>
        </authorList>
    </citation>
    <scope>NUCLEOTIDE SEQUENCE [LARGE SCALE GENOMIC DNA]</scope>
    <source>
        <strain evidence="2">ANa2</strain>
        <tissue evidence="2">Whole body excluding digestive tract and cuticle</tissue>
    </source>
</reference>
<dbReference type="InterPro" id="IPR026791">
    <property type="entry name" value="DOCK"/>
</dbReference>
<dbReference type="Proteomes" id="UP000326759">
    <property type="component" value="Unassembled WGS sequence"/>
</dbReference>
<proteinExistence type="predicted"/>
<organism evidence="2 3">
    <name type="scientific">Armadillidium nasatum</name>
    <dbReference type="NCBI Taxonomy" id="96803"/>
    <lineage>
        <taxon>Eukaryota</taxon>
        <taxon>Metazoa</taxon>
        <taxon>Ecdysozoa</taxon>
        <taxon>Arthropoda</taxon>
        <taxon>Crustacea</taxon>
        <taxon>Multicrustacea</taxon>
        <taxon>Malacostraca</taxon>
        <taxon>Eumalacostraca</taxon>
        <taxon>Peracarida</taxon>
        <taxon>Isopoda</taxon>
        <taxon>Oniscidea</taxon>
        <taxon>Crinocheta</taxon>
        <taxon>Armadillidiidae</taxon>
        <taxon>Armadillidium</taxon>
    </lineage>
</organism>
<gene>
    <name evidence="2" type="primary">DOCK4</name>
    <name evidence="2" type="ORF">Anas_06944</name>
</gene>
<dbReference type="GO" id="GO:0031267">
    <property type="term" value="F:small GTPase binding"/>
    <property type="evidence" value="ECO:0007669"/>
    <property type="project" value="TreeGrafter"/>
</dbReference>
<feature type="non-terminal residue" evidence="2">
    <location>
        <position position="218"/>
    </location>
</feature>
<dbReference type="AlphaFoldDB" id="A0A5N5TQ00"/>
<keyword evidence="3" id="KW-1185">Reference proteome</keyword>
<feature type="domain" description="Dedicator of cytokinesis TPR repeats region" evidence="1">
    <location>
        <begin position="2"/>
        <end position="217"/>
    </location>
</feature>
<evidence type="ECO:0000313" key="3">
    <source>
        <dbReference type="Proteomes" id="UP000326759"/>
    </source>
</evidence>
<dbReference type="GO" id="GO:0005085">
    <property type="term" value="F:guanyl-nucleotide exchange factor activity"/>
    <property type="evidence" value="ECO:0007669"/>
    <property type="project" value="InterPro"/>
</dbReference>
<dbReference type="PANTHER" id="PTHR45653">
    <property type="entry name" value="DEDICATOR OF CYTOKINESIS"/>
    <property type="match status" value="1"/>
</dbReference>
<dbReference type="Pfam" id="PF23554">
    <property type="entry name" value="TPR_DOCK"/>
    <property type="match status" value="1"/>
</dbReference>